<reference evidence="2" key="2">
    <citation type="submission" date="2023-06" db="EMBL/GenBank/DDBJ databases">
        <authorList>
            <consortium name="Lawrence Berkeley National Laboratory"/>
            <person name="Haridas S."/>
            <person name="Hensen N."/>
            <person name="Bonometti L."/>
            <person name="Westerberg I."/>
            <person name="Brannstrom I.O."/>
            <person name="Guillou S."/>
            <person name="Cros-Aarteil S."/>
            <person name="Calhoun S."/>
            <person name="Kuo A."/>
            <person name="Mondo S."/>
            <person name="Pangilinan J."/>
            <person name="Riley R."/>
            <person name="Labutti K."/>
            <person name="Andreopoulos B."/>
            <person name="Lipzen A."/>
            <person name="Chen C."/>
            <person name="Yanf M."/>
            <person name="Daum C."/>
            <person name="Ng V."/>
            <person name="Clum A."/>
            <person name="Steindorff A."/>
            <person name="Ohm R."/>
            <person name="Martin F."/>
            <person name="Silar P."/>
            <person name="Natvig D."/>
            <person name="Lalanne C."/>
            <person name="Gautier V."/>
            <person name="Ament-Velasquez S.L."/>
            <person name="Kruys A."/>
            <person name="Hutchinson M.I."/>
            <person name="Powell A.J."/>
            <person name="Barry K."/>
            <person name="Miller A.N."/>
            <person name="Grigoriev I.V."/>
            <person name="Debuchy R."/>
            <person name="Gladieux P."/>
            <person name="Thoren M.H."/>
            <person name="Johannesson H."/>
        </authorList>
    </citation>
    <scope>NUCLEOTIDE SEQUENCE</scope>
    <source>
        <strain evidence="2">CBS 118394</strain>
    </source>
</reference>
<comment type="caution">
    <text evidence="2">The sequence shown here is derived from an EMBL/GenBank/DDBJ whole genome shotgun (WGS) entry which is preliminary data.</text>
</comment>
<evidence type="ECO:0000256" key="1">
    <source>
        <dbReference type="SAM" id="MobiDB-lite"/>
    </source>
</evidence>
<name>A0AAE0IT67_9PEZI</name>
<keyword evidence="3" id="KW-1185">Reference proteome</keyword>
<feature type="compositionally biased region" description="Low complexity" evidence="1">
    <location>
        <begin position="419"/>
        <end position="438"/>
    </location>
</feature>
<feature type="compositionally biased region" description="Basic and acidic residues" evidence="1">
    <location>
        <begin position="1"/>
        <end position="10"/>
    </location>
</feature>
<dbReference type="Proteomes" id="UP001283341">
    <property type="component" value="Unassembled WGS sequence"/>
</dbReference>
<evidence type="ECO:0000313" key="2">
    <source>
        <dbReference type="EMBL" id="KAK3330823.1"/>
    </source>
</evidence>
<feature type="region of interest" description="Disordered" evidence="1">
    <location>
        <begin position="286"/>
        <end position="447"/>
    </location>
</feature>
<feature type="compositionally biased region" description="Low complexity" evidence="1">
    <location>
        <begin position="343"/>
        <end position="357"/>
    </location>
</feature>
<dbReference type="EMBL" id="JAUEDM010000001">
    <property type="protein sequence ID" value="KAK3330823.1"/>
    <property type="molecule type" value="Genomic_DNA"/>
</dbReference>
<evidence type="ECO:0000313" key="3">
    <source>
        <dbReference type="Proteomes" id="UP001283341"/>
    </source>
</evidence>
<sequence>MAPKAPERPRLTKKGLPRKKPGPAPKPMMELAKFKNKKPVKRAERSYTRERKIEVILFLLNHKVVDDRQQLRQPRRRIGQPLENIVEVGPDGQLVKYRAPTYAEASEWFKVPVPTINGWWDNRVKILEGTGIELPKVPEALPIPADLFSAPPPLPPYHRRKSPPQRPSAAPEGQPQRPGPSSTPASVRAPAQQHPAPAPVATPGSVPRSQVREIPASAPGFGILQLTTPNVQPPPRAPPPLAPALPIIPPVPPLDLPYSTWTVYPNGLETVPPLINGQVVLPYQPPVPTVPAPGQQPNFNSGHLTQPPAPRSAPQPPPMNGGPRGGKVAIRAPRPPRARPQAKPRPQAQTQPQPQAPVNGAPGRTLSTAIEVVSTPADDDVMQTPPPLFTDDEDEDDDNGGGESNESSTEPSRGESVDTTTTPPAAEPPSSTAAKGTPTLGGGRPLGIDEYVLRAAFKTGPETG</sequence>
<dbReference type="AlphaFoldDB" id="A0AAE0IT67"/>
<protein>
    <submittedName>
        <fullName evidence="2">Uncharacterized protein</fullName>
    </submittedName>
</protein>
<feature type="compositionally biased region" description="Basic residues" evidence="1">
    <location>
        <begin position="11"/>
        <end position="21"/>
    </location>
</feature>
<proteinExistence type="predicted"/>
<feature type="compositionally biased region" description="Pro residues" evidence="1">
    <location>
        <begin position="307"/>
        <end position="320"/>
    </location>
</feature>
<feature type="region of interest" description="Disordered" evidence="1">
    <location>
        <begin position="147"/>
        <end position="209"/>
    </location>
</feature>
<organism evidence="2 3">
    <name type="scientific">Apodospora peruviana</name>
    <dbReference type="NCBI Taxonomy" id="516989"/>
    <lineage>
        <taxon>Eukaryota</taxon>
        <taxon>Fungi</taxon>
        <taxon>Dikarya</taxon>
        <taxon>Ascomycota</taxon>
        <taxon>Pezizomycotina</taxon>
        <taxon>Sordariomycetes</taxon>
        <taxon>Sordariomycetidae</taxon>
        <taxon>Sordariales</taxon>
        <taxon>Lasiosphaeriaceae</taxon>
        <taxon>Apodospora</taxon>
    </lineage>
</organism>
<accession>A0AAE0IT67</accession>
<feature type="region of interest" description="Disordered" evidence="1">
    <location>
        <begin position="1"/>
        <end position="45"/>
    </location>
</feature>
<feature type="compositionally biased region" description="Low complexity" evidence="1">
    <location>
        <begin position="189"/>
        <end position="203"/>
    </location>
</feature>
<reference evidence="2" key="1">
    <citation type="journal article" date="2023" name="Mol. Phylogenet. Evol.">
        <title>Genome-scale phylogeny and comparative genomics of the fungal order Sordariales.</title>
        <authorList>
            <person name="Hensen N."/>
            <person name="Bonometti L."/>
            <person name="Westerberg I."/>
            <person name="Brannstrom I.O."/>
            <person name="Guillou S."/>
            <person name="Cros-Aarteil S."/>
            <person name="Calhoun S."/>
            <person name="Haridas S."/>
            <person name="Kuo A."/>
            <person name="Mondo S."/>
            <person name="Pangilinan J."/>
            <person name="Riley R."/>
            <person name="LaButti K."/>
            <person name="Andreopoulos B."/>
            <person name="Lipzen A."/>
            <person name="Chen C."/>
            <person name="Yan M."/>
            <person name="Daum C."/>
            <person name="Ng V."/>
            <person name="Clum A."/>
            <person name="Steindorff A."/>
            <person name="Ohm R.A."/>
            <person name="Martin F."/>
            <person name="Silar P."/>
            <person name="Natvig D.O."/>
            <person name="Lalanne C."/>
            <person name="Gautier V."/>
            <person name="Ament-Velasquez S.L."/>
            <person name="Kruys A."/>
            <person name="Hutchinson M.I."/>
            <person name="Powell A.J."/>
            <person name="Barry K."/>
            <person name="Miller A.N."/>
            <person name="Grigoriev I.V."/>
            <person name="Debuchy R."/>
            <person name="Gladieux P."/>
            <person name="Hiltunen Thoren M."/>
            <person name="Johannesson H."/>
        </authorList>
    </citation>
    <scope>NUCLEOTIDE SEQUENCE</scope>
    <source>
        <strain evidence="2">CBS 118394</strain>
    </source>
</reference>
<feature type="compositionally biased region" description="Acidic residues" evidence="1">
    <location>
        <begin position="390"/>
        <end position="400"/>
    </location>
</feature>
<gene>
    <name evidence="2" type="ORF">B0H66DRAFT_544976</name>
</gene>